<gene>
    <name evidence="12 17" type="primary">serS</name>
    <name evidence="17" type="ORF">OICFNHDK_2153</name>
</gene>
<dbReference type="GO" id="GO:0004828">
    <property type="term" value="F:serine-tRNA ligase activity"/>
    <property type="evidence" value="ECO:0007669"/>
    <property type="project" value="UniProtKB-UniRule"/>
</dbReference>
<evidence type="ECO:0000256" key="4">
    <source>
        <dbReference type="ARBA" id="ARBA00022490"/>
    </source>
</evidence>
<dbReference type="Gene3D" id="3.30.930.10">
    <property type="entry name" value="Bira Bifunctional Protein, Domain 2"/>
    <property type="match status" value="1"/>
</dbReference>
<comment type="similarity">
    <text evidence="3 12">Belongs to the class-II aminoacyl-tRNA synthetase family. Type-1 seryl-tRNA synthetase subfamily.</text>
</comment>
<dbReference type="PIRSF" id="PIRSF001529">
    <property type="entry name" value="Ser-tRNA-synth_IIa"/>
    <property type="match status" value="1"/>
</dbReference>
<dbReference type="InterPro" id="IPR015866">
    <property type="entry name" value="Ser-tRNA-synth_1_N"/>
</dbReference>
<evidence type="ECO:0000256" key="15">
    <source>
        <dbReference type="SAM" id="Coils"/>
    </source>
</evidence>
<accession>A0AAV4Z6U4</accession>
<keyword evidence="15" id="KW-0175">Coiled coil</keyword>
<evidence type="ECO:0000256" key="6">
    <source>
        <dbReference type="ARBA" id="ARBA00022741"/>
    </source>
</evidence>
<reference evidence="17" key="2">
    <citation type="submission" date="2021-08" db="EMBL/GenBank/DDBJ databases">
        <authorList>
            <person name="Tani A."/>
            <person name="Ola A."/>
            <person name="Ogura Y."/>
            <person name="Katsura K."/>
            <person name="Hayashi T."/>
        </authorList>
    </citation>
    <scope>NUCLEOTIDE SEQUENCE</scope>
    <source>
        <strain evidence="17">DSM 21893</strain>
    </source>
</reference>
<dbReference type="GO" id="GO:0005737">
    <property type="term" value="C:cytoplasm"/>
    <property type="evidence" value="ECO:0007669"/>
    <property type="project" value="UniProtKB-SubCell"/>
</dbReference>
<keyword evidence="8 12" id="KW-0648">Protein biosynthesis</keyword>
<feature type="binding site" evidence="13">
    <location>
        <position position="411"/>
    </location>
    <ligand>
        <name>L-serine</name>
        <dbReference type="ChEBI" id="CHEBI:33384"/>
    </ligand>
</feature>
<dbReference type="PANTHER" id="PTHR43697">
    <property type="entry name" value="SERYL-TRNA SYNTHETASE"/>
    <property type="match status" value="1"/>
</dbReference>
<keyword evidence="6 12" id="KW-0547">Nucleotide-binding</keyword>
<feature type="binding site" evidence="12 14">
    <location>
        <begin position="290"/>
        <end position="292"/>
    </location>
    <ligand>
        <name>ATP</name>
        <dbReference type="ChEBI" id="CHEBI:30616"/>
    </ligand>
</feature>
<keyword evidence="18" id="KW-1185">Reference proteome</keyword>
<name>A0AAV4Z6U4_9HYPH</name>
<evidence type="ECO:0000256" key="8">
    <source>
        <dbReference type="ARBA" id="ARBA00022917"/>
    </source>
</evidence>
<dbReference type="PANTHER" id="PTHR43697:SF1">
    <property type="entry name" value="SERINE--TRNA LIGASE"/>
    <property type="match status" value="1"/>
</dbReference>
<evidence type="ECO:0000256" key="9">
    <source>
        <dbReference type="ARBA" id="ARBA00023146"/>
    </source>
</evidence>
<sequence length="456" mass="50179">MLRRLMPGLVGVAPMLQSVGDSQRTEPPMHDIRAIRENPQAFDEALRRRGLDALSAELIALDDARKTATSAAQANQERRNALAKEIGGAKKAKDEARAAELMEEVARLKEEGPALEAAQTEAGKVLDDRLAAIPNRPNPEVPEGADEHGNVEHRAFSGSRTKLATGRQHFELGEAFGLMDFEAASRMSGARFVVLKGQLARLERALGQFMLDLHTGEHGYTEVAPPILVRDEAMFGTAQLPKFRDDQFRAGEEHWLIPTAEVPLTNLVRESILSEDELPLRFTALTPCFRAEAGSAGRDTRGMLRQHQFNKVELVSITTPDQSANEHERMLGSAEAILKKLDLTYRVMTLCTGDMGFASQKTYDIEVWMPGQETFREISSCSVCGDFQARRMNARYRPKEGKGAQFVHTLNGSGVAVGRALIAVMENYQNPDGSVTIPSVLKPYMGGIEKIEGLKS</sequence>
<dbReference type="InterPro" id="IPR002314">
    <property type="entry name" value="aa-tRNA-synt_IIb"/>
</dbReference>
<dbReference type="Gene3D" id="1.10.287.40">
    <property type="entry name" value="Serine-tRNA synthetase, tRNA binding domain"/>
    <property type="match status" value="1"/>
</dbReference>
<protein>
    <recommendedName>
        <fullName evidence="12">Serine--tRNA ligase</fullName>
        <ecNumber evidence="12">6.1.1.11</ecNumber>
    </recommendedName>
    <alternativeName>
        <fullName evidence="12">Seryl-tRNA synthetase</fullName>
        <shortName evidence="12">SerRS</shortName>
    </alternativeName>
    <alternativeName>
        <fullName evidence="12">Seryl-tRNA(Ser/Sec) synthetase</fullName>
    </alternativeName>
</protein>
<reference evidence="17" key="1">
    <citation type="journal article" date="2016" name="Front. Microbiol.">
        <title>Genome Sequence of the Piezophilic, Mesophilic Sulfate-Reducing Bacterium Desulfovibrio indicus J2T.</title>
        <authorList>
            <person name="Cao J."/>
            <person name="Maignien L."/>
            <person name="Shao Z."/>
            <person name="Alain K."/>
            <person name="Jebbar M."/>
        </authorList>
    </citation>
    <scope>NUCLEOTIDE SEQUENCE</scope>
    <source>
        <strain evidence="17">DSM 21893</strain>
    </source>
</reference>
<dbReference type="Pfam" id="PF02403">
    <property type="entry name" value="Seryl_tRNA_N"/>
    <property type="match status" value="1"/>
</dbReference>
<keyword evidence="5 12" id="KW-0436">Ligase</keyword>
<feature type="binding site" evidence="13">
    <location>
        <position position="290"/>
    </location>
    <ligand>
        <name>L-serine</name>
        <dbReference type="ChEBI" id="CHEBI:33384"/>
    </ligand>
</feature>
<comment type="caution">
    <text evidence="12">Lacks conserved residue(s) required for the propagation of feature annotation.</text>
</comment>
<evidence type="ECO:0000256" key="2">
    <source>
        <dbReference type="ARBA" id="ARBA00005045"/>
    </source>
</evidence>
<evidence type="ECO:0000256" key="5">
    <source>
        <dbReference type="ARBA" id="ARBA00022598"/>
    </source>
</evidence>
<evidence type="ECO:0000259" key="16">
    <source>
        <dbReference type="PROSITE" id="PS50862"/>
    </source>
</evidence>
<dbReference type="GO" id="GO:0016260">
    <property type="term" value="P:selenocysteine biosynthetic process"/>
    <property type="evidence" value="ECO:0007669"/>
    <property type="project" value="UniProtKB-UniRule"/>
</dbReference>
<evidence type="ECO:0000256" key="10">
    <source>
        <dbReference type="ARBA" id="ARBA00047929"/>
    </source>
</evidence>
<comment type="caution">
    <text evidence="17">The sequence shown here is derived from an EMBL/GenBank/DDBJ whole genome shotgun (WGS) entry which is preliminary data.</text>
</comment>
<keyword evidence="4 12" id="KW-0963">Cytoplasm</keyword>
<evidence type="ECO:0000256" key="12">
    <source>
        <dbReference type="HAMAP-Rule" id="MF_00176"/>
    </source>
</evidence>
<dbReference type="AlphaFoldDB" id="A0AAV4Z6U4"/>
<dbReference type="Pfam" id="PF00587">
    <property type="entry name" value="tRNA-synt_2b"/>
    <property type="match status" value="1"/>
</dbReference>
<feature type="binding site" evidence="12">
    <location>
        <begin position="259"/>
        <end position="261"/>
    </location>
    <ligand>
        <name>L-serine</name>
        <dbReference type="ChEBI" id="CHEBI:33384"/>
    </ligand>
</feature>
<comment type="catalytic activity">
    <reaction evidence="11 12">
        <text>tRNA(Ser) + L-serine + ATP = L-seryl-tRNA(Ser) + AMP + diphosphate + H(+)</text>
        <dbReference type="Rhea" id="RHEA:12292"/>
        <dbReference type="Rhea" id="RHEA-COMP:9669"/>
        <dbReference type="Rhea" id="RHEA-COMP:9703"/>
        <dbReference type="ChEBI" id="CHEBI:15378"/>
        <dbReference type="ChEBI" id="CHEBI:30616"/>
        <dbReference type="ChEBI" id="CHEBI:33019"/>
        <dbReference type="ChEBI" id="CHEBI:33384"/>
        <dbReference type="ChEBI" id="CHEBI:78442"/>
        <dbReference type="ChEBI" id="CHEBI:78533"/>
        <dbReference type="ChEBI" id="CHEBI:456215"/>
        <dbReference type="EC" id="6.1.1.11"/>
    </reaction>
</comment>
<dbReference type="EC" id="6.1.1.11" evidence="12"/>
<evidence type="ECO:0000313" key="18">
    <source>
        <dbReference type="Proteomes" id="UP001055307"/>
    </source>
</evidence>
<evidence type="ECO:0000256" key="11">
    <source>
        <dbReference type="ARBA" id="ARBA00048823"/>
    </source>
</evidence>
<evidence type="ECO:0000256" key="13">
    <source>
        <dbReference type="PIRSR" id="PIRSR001529-1"/>
    </source>
</evidence>
<comment type="domain">
    <text evidence="12">Consists of two distinct domains, a catalytic core and a N-terminal extension that is involved in tRNA binding.</text>
</comment>
<dbReference type="GO" id="GO:0005524">
    <property type="term" value="F:ATP binding"/>
    <property type="evidence" value="ECO:0007669"/>
    <property type="project" value="UniProtKB-UniRule"/>
</dbReference>
<feature type="binding site" evidence="13">
    <location>
        <position position="259"/>
    </location>
    <ligand>
        <name>L-serine</name>
        <dbReference type="ChEBI" id="CHEBI:33384"/>
    </ligand>
</feature>
<dbReference type="Proteomes" id="UP001055307">
    <property type="component" value="Unassembled WGS sequence"/>
</dbReference>
<dbReference type="SUPFAM" id="SSF46589">
    <property type="entry name" value="tRNA-binding arm"/>
    <property type="match status" value="1"/>
</dbReference>
<organism evidence="17 18">
    <name type="scientific">Methylobacterium bullatum</name>
    <dbReference type="NCBI Taxonomy" id="570505"/>
    <lineage>
        <taxon>Bacteria</taxon>
        <taxon>Pseudomonadati</taxon>
        <taxon>Pseudomonadota</taxon>
        <taxon>Alphaproteobacteria</taxon>
        <taxon>Hyphomicrobiales</taxon>
        <taxon>Methylobacteriaceae</taxon>
        <taxon>Methylobacterium</taxon>
    </lineage>
</organism>
<evidence type="ECO:0000256" key="1">
    <source>
        <dbReference type="ARBA" id="ARBA00004496"/>
    </source>
</evidence>
<dbReference type="InterPro" id="IPR042103">
    <property type="entry name" value="SerRS_1_N_sf"/>
</dbReference>
<comment type="subunit">
    <text evidence="12">Homodimer. The tRNA molecule binds across the dimer.</text>
</comment>
<dbReference type="InterPro" id="IPR006195">
    <property type="entry name" value="aa-tRNA-synth_II"/>
</dbReference>
<feature type="coiled-coil region" evidence="15">
    <location>
        <begin position="91"/>
        <end position="118"/>
    </location>
</feature>
<comment type="subcellular location">
    <subcellularLocation>
        <location evidence="1 12">Cytoplasm</location>
    </subcellularLocation>
</comment>
<proteinExistence type="inferred from homology"/>
<evidence type="ECO:0000313" key="17">
    <source>
        <dbReference type="EMBL" id="GJD39690.1"/>
    </source>
</evidence>
<evidence type="ECO:0000256" key="7">
    <source>
        <dbReference type="ARBA" id="ARBA00022840"/>
    </source>
</evidence>
<comment type="catalytic activity">
    <reaction evidence="10 12">
        <text>tRNA(Sec) + L-serine + ATP = L-seryl-tRNA(Sec) + AMP + diphosphate + H(+)</text>
        <dbReference type="Rhea" id="RHEA:42580"/>
        <dbReference type="Rhea" id="RHEA-COMP:9742"/>
        <dbReference type="Rhea" id="RHEA-COMP:10128"/>
        <dbReference type="ChEBI" id="CHEBI:15378"/>
        <dbReference type="ChEBI" id="CHEBI:30616"/>
        <dbReference type="ChEBI" id="CHEBI:33019"/>
        <dbReference type="ChEBI" id="CHEBI:33384"/>
        <dbReference type="ChEBI" id="CHEBI:78442"/>
        <dbReference type="ChEBI" id="CHEBI:78533"/>
        <dbReference type="ChEBI" id="CHEBI:456215"/>
        <dbReference type="EC" id="6.1.1.11"/>
    </reaction>
</comment>
<comment type="function">
    <text evidence="12">Catalyzes the attachment of serine to tRNA(Ser). Is also able to aminoacylate tRNA(Sec) with serine, to form the misacylated tRNA L-seryl-tRNA(Sec), which will be further converted into selenocysteinyl-tRNA(Sec).</text>
</comment>
<dbReference type="InterPro" id="IPR010978">
    <property type="entry name" value="tRNA-bd_arm"/>
</dbReference>
<feature type="binding site" evidence="12 13">
    <location>
        <position position="313"/>
    </location>
    <ligand>
        <name>L-serine</name>
        <dbReference type="ChEBI" id="CHEBI:33384"/>
    </ligand>
</feature>
<dbReference type="EMBL" id="BPQF01000011">
    <property type="protein sequence ID" value="GJD39690.1"/>
    <property type="molecule type" value="Genomic_DNA"/>
</dbReference>
<feature type="domain" description="Aminoacyl-transfer RNA synthetases class-II family profile" evidence="16">
    <location>
        <begin position="201"/>
        <end position="438"/>
    </location>
</feature>
<dbReference type="GO" id="GO:0006434">
    <property type="term" value="P:seryl-tRNA aminoacylation"/>
    <property type="evidence" value="ECO:0007669"/>
    <property type="project" value="UniProtKB-UniRule"/>
</dbReference>
<keyword evidence="9 12" id="KW-0030">Aminoacyl-tRNA synthetase</keyword>
<dbReference type="InterPro" id="IPR002317">
    <property type="entry name" value="Ser-tRNA-ligase_type_1"/>
</dbReference>
<dbReference type="InterPro" id="IPR033729">
    <property type="entry name" value="SerRS_core"/>
</dbReference>
<dbReference type="PRINTS" id="PR00981">
    <property type="entry name" value="TRNASYNTHSER"/>
</dbReference>
<comment type="pathway">
    <text evidence="2 12">Aminoacyl-tRNA biosynthesis; selenocysteinyl-tRNA(Sec) biosynthesis; L-seryl-tRNA(Sec) from L-serine and tRNA(Sec): step 1/1.</text>
</comment>
<evidence type="ECO:0000256" key="3">
    <source>
        <dbReference type="ARBA" id="ARBA00010728"/>
    </source>
</evidence>
<feature type="binding site" evidence="12">
    <location>
        <position position="413"/>
    </location>
    <ligand>
        <name>L-serine</name>
        <dbReference type="ChEBI" id="CHEBI:33384"/>
    </ligand>
</feature>
<dbReference type="CDD" id="cd00770">
    <property type="entry name" value="SerRS_core"/>
    <property type="match status" value="1"/>
</dbReference>
<evidence type="ECO:0000256" key="14">
    <source>
        <dbReference type="PIRSR" id="PIRSR001529-2"/>
    </source>
</evidence>
<dbReference type="SUPFAM" id="SSF55681">
    <property type="entry name" value="Class II aaRS and biotin synthetases"/>
    <property type="match status" value="1"/>
</dbReference>
<dbReference type="InterPro" id="IPR045864">
    <property type="entry name" value="aa-tRNA-synth_II/BPL/LPL"/>
</dbReference>
<dbReference type="PROSITE" id="PS50862">
    <property type="entry name" value="AA_TRNA_LIGASE_II"/>
    <property type="match status" value="1"/>
</dbReference>
<dbReference type="NCBIfam" id="TIGR00414">
    <property type="entry name" value="serS"/>
    <property type="match status" value="1"/>
</dbReference>
<dbReference type="HAMAP" id="MF_00176">
    <property type="entry name" value="Ser_tRNA_synth_type1"/>
    <property type="match status" value="1"/>
</dbReference>
<feature type="binding site" evidence="12 14">
    <location>
        <begin position="377"/>
        <end position="380"/>
    </location>
    <ligand>
        <name>ATP</name>
        <dbReference type="ChEBI" id="CHEBI:30616"/>
    </ligand>
</feature>
<keyword evidence="7 12" id="KW-0067">ATP-binding</keyword>